<evidence type="ECO:0000256" key="2">
    <source>
        <dbReference type="ARBA" id="ARBA00012836"/>
    </source>
</evidence>
<feature type="compositionally biased region" description="Low complexity" evidence="10">
    <location>
        <begin position="46"/>
        <end position="68"/>
    </location>
</feature>
<dbReference type="Pfam" id="PF00749">
    <property type="entry name" value="tRNA-synt_1c"/>
    <property type="match status" value="1"/>
</dbReference>
<dbReference type="GO" id="GO:0005829">
    <property type="term" value="C:cytosol"/>
    <property type="evidence" value="ECO:0007669"/>
    <property type="project" value="TreeGrafter"/>
</dbReference>
<reference evidence="13" key="2">
    <citation type="submission" date="2023-06" db="EMBL/GenBank/DDBJ databases">
        <authorList>
            <consortium name="Lawrence Berkeley National Laboratory"/>
            <person name="Haridas S."/>
            <person name="Hensen N."/>
            <person name="Bonometti L."/>
            <person name="Westerberg I."/>
            <person name="Brannstrom I.O."/>
            <person name="Guillou S."/>
            <person name="Cros-Aarteil S."/>
            <person name="Calhoun S."/>
            <person name="Kuo A."/>
            <person name="Mondo S."/>
            <person name="Pangilinan J."/>
            <person name="Riley R."/>
            <person name="Labutti K."/>
            <person name="Andreopoulos B."/>
            <person name="Lipzen A."/>
            <person name="Chen C."/>
            <person name="Yanf M."/>
            <person name="Daum C."/>
            <person name="Ng V."/>
            <person name="Clum A."/>
            <person name="Steindorff A."/>
            <person name="Ohm R."/>
            <person name="Martin F."/>
            <person name="Silar P."/>
            <person name="Natvig D."/>
            <person name="Lalanne C."/>
            <person name="Gautier V."/>
            <person name="Ament-Velasquez S.L."/>
            <person name="Kruys A."/>
            <person name="Hutchinson M.I."/>
            <person name="Powell A.J."/>
            <person name="Barry K."/>
            <person name="Miller A.N."/>
            <person name="Grigoriev I.V."/>
            <person name="Debuchy R."/>
            <person name="Gladieux P."/>
            <person name="Thoren M.H."/>
            <person name="Johannesson H."/>
        </authorList>
    </citation>
    <scope>NUCLEOTIDE SEQUENCE</scope>
    <source>
        <strain evidence="13">CBS 118394</strain>
    </source>
</reference>
<evidence type="ECO:0000259" key="12">
    <source>
        <dbReference type="Pfam" id="PF03950"/>
    </source>
</evidence>
<evidence type="ECO:0000256" key="1">
    <source>
        <dbReference type="ARBA" id="ARBA00005594"/>
    </source>
</evidence>
<dbReference type="PRINTS" id="PR00987">
    <property type="entry name" value="TRNASYNTHGLU"/>
</dbReference>
<dbReference type="InterPro" id="IPR000924">
    <property type="entry name" value="Glu/Gln-tRNA-synth"/>
</dbReference>
<keyword evidence="7 9" id="KW-0030">Aminoacyl-tRNA synthetase</keyword>
<dbReference type="EC" id="6.1.1.18" evidence="2"/>
<organism evidence="13 14">
    <name type="scientific">Apodospora peruviana</name>
    <dbReference type="NCBI Taxonomy" id="516989"/>
    <lineage>
        <taxon>Eukaryota</taxon>
        <taxon>Fungi</taxon>
        <taxon>Dikarya</taxon>
        <taxon>Ascomycota</taxon>
        <taxon>Pezizomycotina</taxon>
        <taxon>Sordariomycetes</taxon>
        <taxon>Sordariomycetidae</taxon>
        <taxon>Sordariales</taxon>
        <taxon>Lasiosphaeriaceae</taxon>
        <taxon>Apodospora</taxon>
    </lineage>
</organism>
<dbReference type="InterPro" id="IPR014729">
    <property type="entry name" value="Rossmann-like_a/b/a_fold"/>
</dbReference>
<reference evidence="13" key="1">
    <citation type="journal article" date="2023" name="Mol. Phylogenet. Evol.">
        <title>Genome-scale phylogeny and comparative genomics of the fungal order Sordariales.</title>
        <authorList>
            <person name="Hensen N."/>
            <person name="Bonometti L."/>
            <person name="Westerberg I."/>
            <person name="Brannstrom I.O."/>
            <person name="Guillou S."/>
            <person name="Cros-Aarteil S."/>
            <person name="Calhoun S."/>
            <person name="Haridas S."/>
            <person name="Kuo A."/>
            <person name="Mondo S."/>
            <person name="Pangilinan J."/>
            <person name="Riley R."/>
            <person name="LaButti K."/>
            <person name="Andreopoulos B."/>
            <person name="Lipzen A."/>
            <person name="Chen C."/>
            <person name="Yan M."/>
            <person name="Daum C."/>
            <person name="Ng V."/>
            <person name="Clum A."/>
            <person name="Steindorff A."/>
            <person name="Ohm R.A."/>
            <person name="Martin F."/>
            <person name="Silar P."/>
            <person name="Natvig D.O."/>
            <person name="Lalanne C."/>
            <person name="Gautier V."/>
            <person name="Ament-Velasquez S.L."/>
            <person name="Kruys A."/>
            <person name="Hutchinson M.I."/>
            <person name="Powell A.J."/>
            <person name="Barry K."/>
            <person name="Miller A.N."/>
            <person name="Grigoriev I.V."/>
            <person name="Debuchy R."/>
            <person name="Gladieux P."/>
            <person name="Hiltunen Thoren M."/>
            <person name="Johannesson H."/>
        </authorList>
    </citation>
    <scope>NUCLEOTIDE SEQUENCE</scope>
    <source>
        <strain evidence="13">CBS 118394</strain>
    </source>
</reference>
<dbReference type="GO" id="GO:0006425">
    <property type="term" value="P:glutaminyl-tRNA aminoacylation"/>
    <property type="evidence" value="ECO:0007669"/>
    <property type="project" value="InterPro"/>
</dbReference>
<dbReference type="InterPro" id="IPR020056">
    <property type="entry name" value="Rbsml_bL25/Gln-tRNA_synth_N"/>
</dbReference>
<comment type="caution">
    <text evidence="13">The sequence shown here is derived from an EMBL/GenBank/DDBJ whole genome shotgun (WGS) entry which is preliminary data.</text>
</comment>
<feature type="domain" description="Glutamyl/glutaminyl-tRNA synthetase class Ib anti-codon binding" evidence="12">
    <location>
        <begin position="406"/>
        <end position="495"/>
    </location>
</feature>
<keyword evidence="14" id="KW-1185">Reference proteome</keyword>
<dbReference type="InterPro" id="IPR001412">
    <property type="entry name" value="aa-tRNA-synth_I_CS"/>
</dbReference>
<evidence type="ECO:0000313" key="14">
    <source>
        <dbReference type="Proteomes" id="UP001283341"/>
    </source>
</evidence>
<dbReference type="FunFam" id="3.40.50.620:FF:000037">
    <property type="entry name" value="Glutamine--tRNA ligase cytoplasmic"/>
    <property type="match status" value="1"/>
</dbReference>
<evidence type="ECO:0000259" key="11">
    <source>
        <dbReference type="Pfam" id="PF00749"/>
    </source>
</evidence>
<dbReference type="InterPro" id="IPR020058">
    <property type="entry name" value="Glu/Gln-tRNA-synth_Ib_cat-dom"/>
</dbReference>
<keyword evidence="5 9" id="KW-0067">ATP-binding</keyword>
<keyword evidence="3 9" id="KW-0436">Ligase</keyword>
<evidence type="ECO:0000256" key="8">
    <source>
        <dbReference type="ARBA" id="ARBA00048270"/>
    </source>
</evidence>
<comment type="catalytic activity">
    <reaction evidence="8">
        <text>tRNA(Gln) + L-glutamine + ATP = L-glutaminyl-tRNA(Gln) + AMP + diphosphate</text>
        <dbReference type="Rhea" id="RHEA:20121"/>
        <dbReference type="Rhea" id="RHEA-COMP:9662"/>
        <dbReference type="Rhea" id="RHEA-COMP:9681"/>
        <dbReference type="ChEBI" id="CHEBI:30616"/>
        <dbReference type="ChEBI" id="CHEBI:33019"/>
        <dbReference type="ChEBI" id="CHEBI:58359"/>
        <dbReference type="ChEBI" id="CHEBI:78442"/>
        <dbReference type="ChEBI" id="CHEBI:78521"/>
        <dbReference type="ChEBI" id="CHEBI:456215"/>
        <dbReference type="EC" id="6.1.1.18"/>
    </reaction>
</comment>
<dbReference type="Gene3D" id="3.40.50.620">
    <property type="entry name" value="HUPs"/>
    <property type="match status" value="1"/>
</dbReference>
<dbReference type="PANTHER" id="PTHR43097:SF4">
    <property type="entry name" value="GLUTAMINE--TRNA LIGASE"/>
    <property type="match status" value="1"/>
</dbReference>
<dbReference type="Gene3D" id="2.40.240.10">
    <property type="entry name" value="Ribosomal Protein L25, Chain P"/>
    <property type="match status" value="2"/>
</dbReference>
<protein>
    <recommendedName>
        <fullName evidence="2">glutamine--tRNA ligase</fullName>
        <ecNumber evidence="2">6.1.1.18</ecNumber>
    </recommendedName>
</protein>
<evidence type="ECO:0000256" key="7">
    <source>
        <dbReference type="ARBA" id="ARBA00023146"/>
    </source>
</evidence>
<feature type="domain" description="Glutamyl/glutaminyl-tRNA synthetase class Ib catalytic" evidence="11">
    <location>
        <begin position="102"/>
        <end position="401"/>
    </location>
</feature>
<dbReference type="SUPFAM" id="SSF52374">
    <property type="entry name" value="Nucleotidylyl transferase"/>
    <property type="match status" value="1"/>
</dbReference>
<evidence type="ECO:0000256" key="10">
    <source>
        <dbReference type="SAM" id="MobiDB-lite"/>
    </source>
</evidence>
<gene>
    <name evidence="13" type="ORF">B0H66DRAFT_629408</name>
</gene>
<dbReference type="Proteomes" id="UP001283341">
    <property type="component" value="Unassembled WGS sequence"/>
</dbReference>
<evidence type="ECO:0000313" key="13">
    <source>
        <dbReference type="EMBL" id="KAK3313490.1"/>
    </source>
</evidence>
<feature type="region of interest" description="Disordered" evidence="10">
    <location>
        <begin position="1"/>
        <end position="74"/>
    </location>
</feature>
<keyword evidence="6 9" id="KW-0648">Protein biosynthesis</keyword>
<dbReference type="InterPro" id="IPR020059">
    <property type="entry name" value="Glu/Gln-tRNA-synth_Ib_codon-bd"/>
</dbReference>
<proteinExistence type="inferred from homology"/>
<evidence type="ECO:0000256" key="6">
    <source>
        <dbReference type="ARBA" id="ARBA00022917"/>
    </source>
</evidence>
<sequence>MSCRTDKGSPNVVTQEPGRLQLDEETGEWVSKNELKKRTQKRAKKAAAAASRNTKSSVDGNKNTAAKGKAAEEQQSVVSSQDAMFGQGFLAEVYELRPSKNVVTRFPPEPNGYLHLGHCKAITVNFGFARYHGGRTILRSDDTNPDAEKEEYFVAIKETIRWLGFSPSQITYASDYFQRMYDLAEELIRKEKVYVCHCGASETKLQRGGEDGTSKRYRCEHADQNVETNLKKLCGMRDGEYAPQTAWLRMKQDIENPNPQMWDIAAYRIPQNQEPHFRTGTKWRIYPTYDFAHCLCDSFEGITHSLCTSEFIMSRESYKWLNQLLVEYQPMQREYGRLKAPLIDKNVVNGWDDPRLYTLKAIRRRGIPPGALLSFIYELGVTTSLSSIEIKWFEQSIRRYLEKTDPRLMLVLDPVAVVIEDLTEEQDLDNVPFSPKDPNMGSRKLRLTKTVCIERSDFREVDPGKDYFRLALGKTVGLLQMAYPIKTVSFTMDEATAVFDKDGKNPKTYIHWVPEGSPAAEVRIHTALFKSDQPGAAPGGFMNDLSQDSEITWPNAMIEPGFYEVRRRAPWPKVEGDQEESEGGQVNPESVRFQAMRVAYFAMDPDSTDDKIVLNRIVPLKEDSGKTG</sequence>
<evidence type="ECO:0000256" key="3">
    <source>
        <dbReference type="ARBA" id="ARBA00022598"/>
    </source>
</evidence>
<dbReference type="GO" id="GO:0005524">
    <property type="term" value="F:ATP binding"/>
    <property type="evidence" value="ECO:0007669"/>
    <property type="project" value="UniProtKB-KW"/>
</dbReference>
<evidence type="ECO:0000256" key="9">
    <source>
        <dbReference type="RuleBase" id="RU363037"/>
    </source>
</evidence>
<dbReference type="EMBL" id="JAUEDM010000007">
    <property type="protein sequence ID" value="KAK3313490.1"/>
    <property type="molecule type" value="Genomic_DNA"/>
</dbReference>
<evidence type="ECO:0000256" key="5">
    <source>
        <dbReference type="ARBA" id="ARBA00022840"/>
    </source>
</evidence>
<dbReference type="PROSITE" id="PS00178">
    <property type="entry name" value="AA_TRNA_LIGASE_I"/>
    <property type="match status" value="1"/>
</dbReference>
<evidence type="ECO:0000256" key="4">
    <source>
        <dbReference type="ARBA" id="ARBA00022741"/>
    </source>
</evidence>
<dbReference type="SUPFAM" id="SSF50715">
    <property type="entry name" value="Ribosomal protein L25-like"/>
    <property type="match status" value="1"/>
</dbReference>
<dbReference type="FunFam" id="2.40.240.10:FF:000007">
    <property type="entry name" value="Glutamine--tRNA ligase"/>
    <property type="match status" value="1"/>
</dbReference>
<dbReference type="InterPro" id="IPR011035">
    <property type="entry name" value="Ribosomal_bL25/Gln-tRNA_synth"/>
</dbReference>
<dbReference type="NCBIfam" id="TIGR00440">
    <property type="entry name" value="glnS"/>
    <property type="match status" value="1"/>
</dbReference>
<dbReference type="FunFam" id="2.40.240.10:FF:000015">
    <property type="entry name" value="Glutaminyl-tRNA synthetase"/>
    <property type="match status" value="1"/>
</dbReference>
<dbReference type="PANTHER" id="PTHR43097">
    <property type="entry name" value="GLUTAMINE-TRNA LIGASE"/>
    <property type="match status" value="1"/>
</dbReference>
<accession>A0AAE0LZN1</accession>
<name>A0AAE0LZN1_9PEZI</name>
<dbReference type="Pfam" id="PF03950">
    <property type="entry name" value="tRNA-synt_1c_C"/>
    <property type="match status" value="1"/>
</dbReference>
<dbReference type="GO" id="GO:0004819">
    <property type="term" value="F:glutamine-tRNA ligase activity"/>
    <property type="evidence" value="ECO:0007669"/>
    <property type="project" value="UniProtKB-EC"/>
</dbReference>
<comment type="similarity">
    <text evidence="1 9">Belongs to the class-I aminoacyl-tRNA synthetase family.</text>
</comment>
<dbReference type="InterPro" id="IPR050132">
    <property type="entry name" value="Gln/Glu-tRNA_Ligase"/>
</dbReference>
<dbReference type="AlphaFoldDB" id="A0AAE0LZN1"/>
<dbReference type="InterPro" id="IPR004514">
    <property type="entry name" value="Gln-tRNA-synth"/>
</dbReference>
<keyword evidence="4 9" id="KW-0547">Nucleotide-binding</keyword>